<dbReference type="OrthoDB" id="4545778at2"/>
<evidence type="ECO:0000313" key="2">
    <source>
        <dbReference type="EMBL" id="VFU07910.1"/>
    </source>
</evidence>
<protein>
    <submittedName>
        <fullName evidence="2">Chromosome partitioning protein ParB</fullName>
    </submittedName>
</protein>
<sequence length="276" mass="29272">MRPIEPVKGGVTPPEHFGPVPELRWLAISQLVVDETYQREIGGPGKTNVRAIASNFSWMKFAPVVVCPVQGGAYAIVDGQHRTTAALTIGIDSVPCLIIQADRKQQAESFRAINAGTVKVNRLAIYRASRAAGDPEALAIDAASRAGGVTIVASYMASKDLKPGETMASGTVGKCLAQYGRDLTVLALKTIVTSESEQGGALQAKIIAAVAAVLYDNPAWREDARLTGAFKNIDLAGEMEEAFFKAKKPGAAKAADLLYCAIVRHLDAALRRKAIA</sequence>
<accession>A0A4U8YVR5</accession>
<evidence type="ECO:0000313" key="3">
    <source>
        <dbReference type="Proteomes" id="UP000294360"/>
    </source>
</evidence>
<dbReference type="InterPro" id="IPR003115">
    <property type="entry name" value="ParB_N"/>
</dbReference>
<dbReference type="AlphaFoldDB" id="A0A4U8YVR5"/>
<dbReference type="Proteomes" id="UP000294360">
    <property type="component" value="Chromosome"/>
</dbReference>
<reference evidence="2 3" key="1">
    <citation type="submission" date="2019-03" db="EMBL/GenBank/DDBJ databases">
        <authorList>
            <person name="Kox A.R. M."/>
        </authorList>
    </citation>
    <scope>NUCLEOTIDE SEQUENCE [LARGE SCALE GENOMIC DNA]</scope>
    <source>
        <strain evidence="2">MTUNDRAET4 annotated genome</strain>
    </source>
</reference>
<dbReference type="Gene3D" id="3.90.1530.10">
    <property type="entry name" value="Conserved hypothetical protein from pyrococcus furiosus pfu- 392566-001, ParB domain"/>
    <property type="match status" value="1"/>
</dbReference>
<dbReference type="SUPFAM" id="SSF110849">
    <property type="entry name" value="ParB/Sulfiredoxin"/>
    <property type="match status" value="1"/>
</dbReference>
<dbReference type="CDD" id="cd16387">
    <property type="entry name" value="ParB_N_Srx"/>
    <property type="match status" value="1"/>
</dbReference>
<feature type="domain" description="ParB-like N-terminal" evidence="1">
    <location>
        <begin position="24"/>
        <end position="116"/>
    </location>
</feature>
<proteinExistence type="predicted"/>
<evidence type="ECO:0000259" key="1">
    <source>
        <dbReference type="SMART" id="SM00470"/>
    </source>
</evidence>
<dbReference type="EMBL" id="LR536450">
    <property type="protein sequence ID" value="VFU07910.1"/>
    <property type="molecule type" value="Genomic_DNA"/>
</dbReference>
<name>A0A4U8YVR5_METTU</name>
<dbReference type="Pfam" id="PF02195">
    <property type="entry name" value="ParB_N"/>
    <property type="match status" value="1"/>
</dbReference>
<dbReference type="RefSeq" id="WP_134487555.1">
    <property type="nucleotide sequence ID" value="NZ_CP139089.1"/>
</dbReference>
<dbReference type="InterPro" id="IPR036086">
    <property type="entry name" value="ParB/Sulfiredoxin_sf"/>
</dbReference>
<gene>
    <name evidence="2" type="ORF">MTUNDRAET4_1017</name>
</gene>
<organism evidence="2 3">
    <name type="scientific">Methylocella tundrae</name>
    <dbReference type="NCBI Taxonomy" id="227605"/>
    <lineage>
        <taxon>Bacteria</taxon>
        <taxon>Pseudomonadati</taxon>
        <taxon>Pseudomonadota</taxon>
        <taxon>Alphaproteobacteria</taxon>
        <taxon>Hyphomicrobiales</taxon>
        <taxon>Beijerinckiaceae</taxon>
        <taxon>Methylocella</taxon>
    </lineage>
</organism>
<dbReference type="SMART" id="SM00470">
    <property type="entry name" value="ParB"/>
    <property type="match status" value="1"/>
</dbReference>
<dbReference type="KEGG" id="mtun:MTUNDRAET4_1017"/>